<dbReference type="CDD" id="cd04301">
    <property type="entry name" value="NAT_SF"/>
    <property type="match status" value="1"/>
</dbReference>
<comment type="caution">
    <text evidence="2">The sequence shown here is derived from an EMBL/GenBank/DDBJ whole genome shotgun (WGS) entry which is preliminary data.</text>
</comment>
<dbReference type="GO" id="GO:0016747">
    <property type="term" value="F:acyltransferase activity, transferring groups other than amino-acyl groups"/>
    <property type="evidence" value="ECO:0007669"/>
    <property type="project" value="InterPro"/>
</dbReference>
<dbReference type="PROSITE" id="PS51186">
    <property type="entry name" value="GNAT"/>
    <property type="match status" value="1"/>
</dbReference>
<gene>
    <name evidence="2" type="ORF">ABA31_00450</name>
</gene>
<dbReference type="EMBL" id="BJUU01000001">
    <property type="protein sequence ID" value="GEK78694.1"/>
    <property type="molecule type" value="Genomic_DNA"/>
</dbReference>
<dbReference type="InterPro" id="IPR051531">
    <property type="entry name" value="N-acetyltransferase"/>
</dbReference>
<dbReference type="Pfam" id="PF13302">
    <property type="entry name" value="Acetyltransf_3"/>
    <property type="match status" value="1"/>
</dbReference>
<dbReference type="Proteomes" id="UP000321749">
    <property type="component" value="Unassembled WGS sequence"/>
</dbReference>
<accession>A0AA87R8P0</accession>
<reference evidence="2 3" key="1">
    <citation type="submission" date="2019-07" db="EMBL/GenBank/DDBJ databases">
        <title>Whole genome shotgun sequence of Agrococcus baldri NBRC 103055.</title>
        <authorList>
            <person name="Hosoyama A."/>
            <person name="Uohara A."/>
            <person name="Ohji S."/>
            <person name="Ichikawa N."/>
        </authorList>
    </citation>
    <scope>NUCLEOTIDE SEQUENCE [LARGE SCALE GENOMIC DNA]</scope>
    <source>
        <strain evidence="2 3">NBRC 103055</strain>
    </source>
</reference>
<proteinExistence type="predicted"/>
<evidence type="ECO:0000313" key="2">
    <source>
        <dbReference type="EMBL" id="GEK78694.1"/>
    </source>
</evidence>
<dbReference type="InterPro" id="IPR016181">
    <property type="entry name" value="Acyl_CoA_acyltransferase"/>
</dbReference>
<keyword evidence="3" id="KW-1185">Reference proteome</keyword>
<dbReference type="AlphaFoldDB" id="A0AA87R8P0"/>
<dbReference type="InterPro" id="IPR000182">
    <property type="entry name" value="GNAT_dom"/>
</dbReference>
<evidence type="ECO:0000313" key="3">
    <source>
        <dbReference type="Proteomes" id="UP000321749"/>
    </source>
</evidence>
<dbReference type="PANTHER" id="PTHR43792">
    <property type="entry name" value="GNAT FAMILY, PUTATIVE (AFU_ORTHOLOGUE AFUA_3G00765)-RELATED-RELATED"/>
    <property type="match status" value="1"/>
</dbReference>
<sequence length="193" mass="21108">MTITPIEPAEAMRTMRAALPLRTERLVLRTIVPADLDAVRAYRNAPGQRRWTYTRDQTEAELMAWTAGGAPVFLRDGDAVQLGIEQDGALVGDLMVRITSLANRQAELGWMIAKDAQGRGIATEAAQAALELCFALGAHRVTAQLDEQNVASRRVCERIGMTLEGRFVDDEVNPATGELGTSLFMAIRRSAQL</sequence>
<dbReference type="SUPFAM" id="SSF55729">
    <property type="entry name" value="Acyl-CoA N-acyltransferases (Nat)"/>
    <property type="match status" value="1"/>
</dbReference>
<organism evidence="2 3">
    <name type="scientific">Agrococcus baldri</name>
    <dbReference type="NCBI Taxonomy" id="153730"/>
    <lineage>
        <taxon>Bacteria</taxon>
        <taxon>Bacillati</taxon>
        <taxon>Actinomycetota</taxon>
        <taxon>Actinomycetes</taxon>
        <taxon>Micrococcales</taxon>
        <taxon>Microbacteriaceae</taxon>
        <taxon>Agrococcus</taxon>
    </lineage>
</organism>
<dbReference type="RefSeq" id="WP_146792107.1">
    <property type="nucleotide sequence ID" value="NZ_BJUU01000001.1"/>
</dbReference>
<protein>
    <submittedName>
        <fullName evidence="2">N-acetyltransferase</fullName>
    </submittedName>
</protein>
<name>A0AA87R8P0_9MICO</name>
<feature type="domain" description="N-acetyltransferase" evidence="1">
    <location>
        <begin position="26"/>
        <end position="190"/>
    </location>
</feature>
<evidence type="ECO:0000259" key="1">
    <source>
        <dbReference type="PROSITE" id="PS51186"/>
    </source>
</evidence>
<dbReference type="Gene3D" id="3.40.630.30">
    <property type="match status" value="1"/>
</dbReference>